<evidence type="ECO:0000313" key="2">
    <source>
        <dbReference type="EMBL" id="KAL1132251.1"/>
    </source>
</evidence>
<feature type="transmembrane region" description="Helical" evidence="1">
    <location>
        <begin position="132"/>
        <end position="153"/>
    </location>
</feature>
<reference evidence="2 3" key="1">
    <citation type="submission" date="2024-07" db="EMBL/GenBank/DDBJ databases">
        <title>Chromosome-level genome assembly of the water stick insect Ranatra chinensis (Heteroptera: Nepidae).</title>
        <authorList>
            <person name="Liu X."/>
        </authorList>
    </citation>
    <scope>NUCLEOTIDE SEQUENCE [LARGE SCALE GENOMIC DNA]</scope>
    <source>
        <strain evidence="2">Cailab_2021Rc</strain>
        <tissue evidence="2">Muscle</tissue>
    </source>
</reference>
<organism evidence="2 3">
    <name type="scientific">Ranatra chinensis</name>
    <dbReference type="NCBI Taxonomy" id="642074"/>
    <lineage>
        <taxon>Eukaryota</taxon>
        <taxon>Metazoa</taxon>
        <taxon>Ecdysozoa</taxon>
        <taxon>Arthropoda</taxon>
        <taxon>Hexapoda</taxon>
        <taxon>Insecta</taxon>
        <taxon>Pterygota</taxon>
        <taxon>Neoptera</taxon>
        <taxon>Paraneoptera</taxon>
        <taxon>Hemiptera</taxon>
        <taxon>Heteroptera</taxon>
        <taxon>Panheteroptera</taxon>
        <taxon>Nepomorpha</taxon>
        <taxon>Nepidae</taxon>
        <taxon>Ranatrinae</taxon>
        <taxon>Ranatra</taxon>
    </lineage>
</organism>
<accession>A0ABD0YLW2</accession>
<keyword evidence="3" id="KW-1185">Reference proteome</keyword>
<comment type="caution">
    <text evidence="2">The sequence shown here is derived from an EMBL/GenBank/DDBJ whole genome shotgun (WGS) entry which is preliminary data.</text>
</comment>
<feature type="transmembrane region" description="Helical" evidence="1">
    <location>
        <begin position="85"/>
        <end position="111"/>
    </location>
</feature>
<name>A0ABD0YLW2_9HEMI</name>
<protein>
    <submittedName>
        <fullName evidence="2">Uncharacterized protein</fullName>
    </submittedName>
</protein>
<feature type="transmembrane region" description="Helical" evidence="1">
    <location>
        <begin position="210"/>
        <end position="230"/>
    </location>
</feature>
<evidence type="ECO:0000313" key="3">
    <source>
        <dbReference type="Proteomes" id="UP001558652"/>
    </source>
</evidence>
<dbReference type="Proteomes" id="UP001558652">
    <property type="component" value="Unassembled WGS sequence"/>
</dbReference>
<keyword evidence="1" id="KW-0472">Membrane</keyword>
<feature type="transmembrane region" description="Helical" evidence="1">
    <location>
        <begin position="250"/>
        <end position="279"/>
    </location>
</feature>
<keyword evidence="1" id="KW-0812">Transmembrane</keyword>
<dbReference type="AlphaFoldDB" id="A0ABD0YLW2"/>
<proteinExistence type="predicted"/>
<gene>
    <name evidence="2" type="ORF">AAG570_010208</name>
</gene>
<dbReference type="EMBL" id="JBFDAA010000005">
    <property type="protein sequence ID" value="KAL1132251.1"/>
    <property type="molecule type" value="Genomic_DNA"/>
</dbReference>
<evidence type="ECO:0000256" key="1">
    <source>
        <dbReference type="SAM" id="Phobius"/>
    </source>
</evidence>
<keyword evidence="1" id="KW-1133">Transmembrane helix</keyword>
<sequence length="291" mass="31770">MEPSTSRSVPSMPREFSNATELAGKILLKSFVTGGKTWVSHSRKSMQRKHTSNLLTLQGAEKGLTRGAIPTSGLKVACRILEDCFAAVVSVLLPCIAVFQLVQMVAKFAVFCRANVSAISSERALPAKAYNVALFGIRLVAVIMSLILSYWFVYGPLLRLEMALVTGLLGQMGFGGTGRREKTSGSEVEANGAELSFVLREVFWRDIEVTLLWVSMLQPALSAFGILLTVGRYIRAQVGAIAFTTRPDNLVNIVIFVAECWVIFLVVKLALVLVFGPIYTVQMAFLLNTTV</sequence>